<dbReference type="RefSeq" id="WP_054965705.1">
    <property type="nucleotide sequence ID" value="NZ_FMUN01000006.1"/>
</dbReference>
<proteinExistence type="predicted"/>
<sequence length="160" mass="16245">MTGWGKALGRGSALAVWLVLGADAAHGGGVPLPDPAWGMRGAQCGPEEPTAVRVSGGGGKAAGFELGDLEGAGSGTRIVVGAGTRPTGGYRLELGEPPASQRGRTLVVRVAVRPPPEGAMVTQALTRPCGVLRIPGTGGFDRVEVRLNERAWRFPLGDGA</sequence>
<evidence type="ECO:0000313" key="2">
    <source>
        <dbReference type="EMBL" id="SCY46377.1"/>
    </source>
</evidence>
<dbReference type="OrthoDB" id="7063364at2"/>
<dbReference type="InterPro" id="IPR025748">
    <property type="entry name" value="PrcB_C_dom"/>
</dbReference>
<dbReference type="EMBL" id="FMUN01000006">
    <property type="protein sequence ID" value="SCY46377.1"/>
    <property type="molecule type" value="Genomic_DNA"/>
</dbReference>
<evidence type="ECO:0000313" key="3">
    <source>
        <dbReference type="Proteomes" id="UP000183104"/>
    </source>
</evidence>
<protein>
    <submittedName>
        <fullName evidence="2">PrcB C-terminal</fullName>
    </submittedName>
</protein>
<dbReference type="Pfam" id="PF14343">
    <property type="entry name" value="PrcB_C"/>
    <property type="match status" value="1"/>
</dbReference>
<dbReference type="STRING" id="381306.AN478_06010"/>
<evidence type="ECO:0000259" key="1">
    <source>
        <dbReference type="Pfam" id="PF14343"/>
    </source>
</evidence>
<gene>
    <name evidence="2" type="ORF">SAMN05661077_2175</name>
</gene>
<dbReference type="Proteomes" id="UP000183104">
    <property type="component" value="Unassembled WGS sequence"/>
</dbReference>
<name>A0A0N8PN71_9GAMM</name>
<organism evidence="2 3">
    <name type="scientific">Thiohalorhabdus denitrificans</name>
    <dbReference type="NCBI Taxonomy" id="381306"/>
    <lineage>
        <taxon>Bacteria</taxon>
        <taxon>Pseudomonadati</taxon>
        <taxon>Pseudomonadota</taxon>
        <taxon>Gammaproteobacteria</taxon>
        <taxon>Thiohalorhabdales</taxon>
        <taxon>Thiohalorhabdaceae</taxon>
        <taxon>Thiohalorhabdus</taxon>
    </lineage>
</organism>
<keyword evidence="3" id="KW-1185">Reference proteome</keyword>
<reference evidence="3" key="1">
    <citation type="submission" date="2016-10" db="EMBL/GenBank/DDBJ databases">
        <authorList>
            <person name="Varghese N."/>
        </authorList>
    </citation>
    <scope>NUCLEOTIDE SEQUENCE [LARGE SCALE GENOMIC DNA]</scope>
    <source>
        <strain evidence="3">HL 19</strain>
    </source>
</reference>
<accession>A0A0N8PN71</accession>
<feature type="domain" description="PrcB C-terminal" evidence="1">
    <location>
        <begin position="78"/>
        <end position="135"/>
    </location>
</feature>
<dbReference type="AlphaFoldDB" id="A0A0N8PN71"/>